<feature type="non-terminal residue" evidence="1">
    <location>
        <position position="1"/>
    </location>
</feature>
<accession>A0ACA9R5L8</accession>
<evidence type="ECO:0000313" key="1">
    <source>
        <dbReference type="EMBL" id="CAG8777625.1"/>
    </source>
</evidence>
<evidence type="ECO:0000313" key="2">
    <source>
        <dbReference type="Proteomes" id="UP000789702"/>
    </source>
</evidence>
<keyword evidence="2" id="KW-1185">Reference proteome</keyword>
<dbReference type="Proteomes" id="UP000789702">
    <property type="component" value="Unassembled WGS sequence"/>
</dbReference>
<proteinExistence type="predicted"/>
<organism evidence="1 2">
    <name type="scientific">Dentiscutata heterogama</name>
    <dbReference type="NCBI Taxonomy" id="1316150"/>
    <lineage>
        <taxon>Eukaryota</taxon>
        <taxon>Fungi</taxon>
        <taxon>Fungi incertae sedis</taxon>
        <taxon>Mucoromycota</taxon>
        <taxon>Glomeromycotina</taxon>
        <taxon>Glomeromycetes</taxon>
        <taxon>Diversisporales</taxon>
        <taxon>Gigasporaceae</taxon>
        <taxon>Dentiscutata</taxon>
    </lineage>
</organism>
<protein>
    <submittedName>
        <fullName evidence="1">13002_t:CDS:1</fullName>
    </submittedName>
</protein>
<comment type="caution">
    <text evidence="1">The sequence shown here is derived from an EMBL/GenBank/DDBJ whole genome shotgun (WGS) entry which is preliminary data.</text>
</comment>
<dbReference type="EMBL" id="CAJVPU010060820">
    <property type="protein sequence ID" value="CAG8777625.1"/>
    <property type="molecule type" value="Genomic_DNA"/>
</dbReference>
<sequence length="50" mass="5534">ESKQSVETKHVMAEDPVAAGPSRDYHANTGLQLLENNPYKQSESFNASRT</sequence>
<name>A0ACA9R5L8_9GLOM</name>
<reference evidence="1" key="1">
    <citation type="submission" date="2021-06" db="EMBL/GenBank/DDBJ databases">
        <authorList>
            <person name="Kallberg Y."/>
            <person name="Tangrot J."/>
            <person name="Rosling A."/>
        </authorList>
    </citation>
    <scope>NUCLEOTIDE SEQUENCE</scope>
    <source>
        <strain evidence="1">IL203A</strain>
    </source>
</reference>
<gene>
    <name evidence="1" type="ORF">DHETER_LOCUS16216</name>
</gene>